<gene>
    <name evidence="9" type="primary">rsmA</name>
    <name evidence="9" type="ORF">GX888_00770</name>
</gene>
<accession>A0A847VCS4</accession>
<comment type="caution">
    <text evidence="9">The sequence shown here is derived from an EMBL/GenBank/DDBJ whole genome shotgun (WGS) entry which is preliminary data.</text>
</comment>
<evidence type="ECO:0000259" key="8">
    <source>
        <dbReference type="SMART" id="SM00650"/>
    </source>
</evidence>
<dbReference type="EC" id="2.1.1.182" evidence="9"/>
<evidence type="ECO:0000256" key="5">
    <source>
        <dbReference type="ARBA" id="ARBA00022691"/>
    </source>
</evidence>
<dbReference type="Proteomes" id="UP000564033">
    <property type="component" value="Unassembled WGS sequence"/>
</dbReference>
<proteinExistence type="inferred from homology"/>
<dbReference type="GO" id="GO:0005829">
    <property type="term" value="C:cytosol"/>
    <property type="evidence" value="ECO:0007669"/>
    <property type="project" value="TreeGrafter"/>
</dbReference>
<feature type="binding site" evidence="7">
    <location>
        <position position="58"/>
    </location>
    <ligand>
        <name>S-adenosyl-L-methionine</name>
        <dbReference type="ChEBI" id="CHEBI:59789"/>
    </ligand>
</feature>
<organism evidence="9 10">
    <name type="scientific">Candidatus Dojkabacteria bacterium</name>
    <dbReference type="NCBI Taxonomy" id="2099670"/>
    <lineage>
        <taxon>Bacteria</taxon>
        <taxon>Candidatus Dojkabacteria</taxon>
    </lineage>
</organism>
<dbReference type="Pfam" id="PF00398">
    <property type="entry name" value="RrnaAD"/>
    <property type="match status" value="1"/>
</dbReference>
<dbReference type="SMART" id="SM00650">
    <property type="entry name" value="rADc"/>
    <property type="match status" value="1"/>
</dbReference>
<dbReference type="PROSITE" id="PS01131">
    <property type="entry name" value="RRNA_A_DIMETH"/>
    <property type="match status" value="1"/>
</dbReference>
<feature type="binding site" evidence="7">
    <location>
        <position position="37"/>
    </location>
    <ligand>
        <name>S-adenosyl-L-methionine</name>
        <dbReference type="ChEBI" id="CHEBI:59789"/>
    </ligand>
</feature>
<feature type="binding site" evidence="7">
    <location>
        <position position="99"/>
    </location>
    <ligand>
        <name>S-adenosyl-L-methionine</name>
        <dbReference type="ChEBI" id="CHEBI:59789"/>
    </ligand>
</feature>
<dbReference type="CDD" id="cd02440">
    <property type="entry name" value="AdoMet_MTases"/>
    <property type="match status" value="1"/>
</dbReference>
<keyword evidence="3 7" id="KW-0489">Methyltransferase</keyword>
<feature type="binding site" evidence="7">
    <location>
        <position position="80"/>
    </location>
    <ligand>
        <name>S-adenosyl-L-methionine</name>
        <dbReference type="ChEBI" id="CHEBI:59789"/>
    </ligand>
</feature>
<comment type="similarity">
    <text evidence="7">Belongs to the class I-like SAM-binding methyltransferase superfamily. rRNA adenine N(6)-methyltransferase family.</text>
</comment>
<protein>
    <submittedName>
        <fullName evidence="9">Ribosomal RNA small subunit methyltransferase A</fullName>
        <ecNumber evidence="9">2.1.1.182</ecNumber>
    </submittedName>
</protein>
<dbReference type="PANTHER" id="PTHR11727:SF7">
    <property type="entry name" value="DIMETHYLADENOSINE TRANSFERASE-RELATED"/>
    <property type="match status" value="1"/>
</dbReference>
<dbReference type="NCBIfam" id="TIGR00755">
    <property type="entry name" value="ksgA"/>
    <property type="match status" value="1"/>
</dbReference>
<dbReference type="InterPro" id="IPR029063">
    <property type="entry name" value="SAM-dependent_MTases_sf"/>
</dbReference>
<evidence type="ECO:0000313" key="9">
    <source>
        <dbReference type="EMBL" id="NLZ24269.1"/>
    </source>
</evidence>
<dbReference type="InterPro" id="IPR020598">
    <property type="entry name" value="rRNA_Ade_methylase_Trfase_N"/>
</dbReference>
<keyword evidence="4 7" id="KW-0808">Transferase</keyword>
<keyword evidence="5 7" id="KW-0949">S-adenosyl-L-methionine</keyword>
<evidence type="ECO:0000256" key="6">
    <source>
        <dbReference type="ARBA" id="ARBA00022884"/>
    </source>
</evidence>
<evidence type="ECO:0000256" key="1">
    <source>
        <dbReference type="ARBA" id="ARBA00022490"/>
    </source>
</evidence>
<name>A0A847VCS4_9BACT</name>
<evidence type="ECO:0000256" key="7">
    <source>
        <dbReference type="PROSITE-ProRule" id="PRU01026"/>
    </source>
</evidence>
<dbReference type="InterPro" id="IPR001737">
    <property type="entry name" value="KsgA/Erm"/>
</dbReference>
<evidence type="ECO:0000256" key="4">
    <source>
        <dbReference type="ARBA" id="ARBA00022679"/>
    </source>
</evidence>
<dbReference type="Gene3D" id="3.40.50.150">
    <property type="entry name" value="Vaccinia Virus protein VP39"/>
    <property type="match status" value="1"/>
</dbReference>
<reference evidence="9 10" key="1">
    <citation type="journal article" date="2020" name="Biotechnol. Biofuels">
        <title>New insights from the biogas microbiome by comprehensive genome-resolved metagenomics of nearly 1600 species originating from multiple anaerobic digesters.</title>
        <authorList>
            <person name="Campanaro S."/>
            <person name="Treu L."/>
            <person name="Rodriguez-R L.M."/>
            <person name="Kovalovszki A."/>
            <person name="Ziels R.M."/>
            <person name="Maus I."/>
            <person name="Zhu X."/>
            <person name="Kougias P.G."/>
            <person name="Basile A."/>
            <person name="Luo G."/>
            <person name="Schluter A."/>
            <person name="Konstantinidis K.T."/>
            <person name="Angelidaki I."/>
        </authorList>
    </citation>
    <scope>NUCLEOTIDE SEQUENCE [LARGE SCALE GENOMIC DNA]</scope>
    <source>
        <strain evidence="9">AS19jrsBPTG_9</strain>
    </source>
</reference>
<feature type="binding site" evidence="7">
    <location>
        <position position="10"/>
    </location>
    <ligand>
        <name>S-adenosyl-L-methionine</name>
        <dbReference type="ChEBI" id="CHEBI:59789"/>
    </ligand>
</feature>
<keyword evidence="2" id="KW-0698">rRNA processing</keyword>
<dbReference type="PANTHER" id="PTHR11727">
    <property type="entry name" value="DIMETHYLADENOSINE TRANSFERASE"/>
    <property type="match status" value="1"/>
</dbReference>
<keyword evidence="6 7" id="KW-0694">RNA-binding</keyword>
<evidence type="ECO:0000256" key="3">
    <source>
        <dbReference type="ARBA" id="ARBA00022603"/>
    </source>
</evidence>
<sequence length="243" mass="28449">MRTKRSLGQNFFVNENLGNRIVSYLENPQVDTLLEIGPGTGFFTAKLENKYRNIYVVEKDKNIATKLTEQFPNIEVFNEDFLDFNINSLPSQDIIFFGSLPFNISKKIIKKIIESKSFRYTSYFIIQKEVAEKYIYKKPYSTLSLLTRIYAECNKLLDISPESFRPKPNVYSSLISFTPSFLELDNTINLKNLISLSFKYPRKNLLNNLKGTRFEEQCKKYGDMRPSDLSLNEYLEILNREPF</sequence>
<evidence type="ECO:0000313" key="10">
    <source>
        <dbReference type="Proteomes" id="UP000564033"/>
    </source>
</evidence>
<dbReference type="AlphaFoldDB" id="A0A847VCS4"/>
<dbReference type="EMBL" id="JAAZIL010000019">
    <property type="protein sequence ID" value="NLZ24269.1"/>
    <property type="molecule type" value="Genomic_DNA"/>
</dbReference>
<evidence type="ECO:0000256" key="2">
    <source>
        <dbReference type="ARBA" id="ARBA00022552"/>
    </source>
</evidence>
<feature type="domain" description="Ribosomal RNA adenine methylase transferase N-terminal" evidence="8">
    <location>
        <begin position="17"/>
        <end position="181"/>
    </location>
</feature>
<dbReference type="InterPro" id="IPR020596">
    <property type="entry name" value="rRNA_Ade_Mease_Trfase_CS"/>
</dbReference>
<dbReference type="GO" id="GO:0052908">
    <property type="term" value="F:16S rRNA (adenine(1518)-N(6)/adenine(1519)-N(6))-dimethyltransferase activity"/>
    <property type="evidence" value="ECO:0007669"/>
    <property type="project" value="UniProtKB-EC"/>
</dbReference>
<dbReference type="InterPro" id="IPR023165">
    <property type="entry name" value="rRNA_Ade_diMease-like_C"/>
</dbReference>
<dbReference type="GO" id="GO:0003723">
    <property type="term" value="F:RNA binding"/>
    <property type="evidence" value="ECO:0007669"/>
    <property type="project" value="UniProtKB-UniRule"/>
</dbReference>
<dbReference type="PROSITE" id="PS51689">
    <property type="entry name" value="SAM_RNA_A_N6_MT"/>
    <property type="match status" value="1"/>
</dbReference>
<keyword evidence="1" id="KW-0963">Cytoplasm</keyword>
<dbReference type="InterPro" id="IPR011530">
    <property type="entry name" value="rRNA_adenine_dimethylase"/>
</dbReference>
<dbReference type="Gene3D" id="1.10.8.100">
    <property type="entry name" value="Ribosomal RNA adenine dimethylase-like, domain 2"/>
    <property type="match status" value="1"/>
</dbReference>
<dbReference type="SUPFAM" id="SSF53335">
    <property type="entry name" value="S-adenosyl-L-methionine-dependent methyltransferases"/>
    <property type="match status" value="1"/>
</dbReference>
<comment type="caution">
    <text evidence="7">Lacks conserved residue(s) required for the propagation of feature annotation.</text>
</comment>